<dbReference type="Gene3D" id="3.40.50.1390">
    <property type="entry name" value="Resolvase, N-terminal catalytic domain"/>
    <property type="match status" value="1"/>
</dbReference>
<dbReference type="AlphaFoldDB" id="A0A069AJE8"/>
<dbReference type="EMBL" id="LK932419">
    <property type="protein sequence ID" value="CDS90361.1"/>
    <property type="molecule type" value="Genomic_DNA"/>
</dbReference>
<evidence type="ECO:0000313" key="3">
    <source>
        <dbReference type="EMBL" id="CDS93255.1"/>
    </source>
</evidence>
<reference evidence="3" key="1">
    <citation type="submission" date="2014-07" db="EMBL/GenBank/DDBJ databases">
        <authorList>
            <person name="Monot Marc"/>
        </authorList>
    </citation>
    <scope>NUCLEOTIDE SEQUENCE</scope>
    <source>
        <strain evidence="3">7032989</strain>
        <strain evidence="2">7032994</strain>
    </source>
</reference>
<dbReference type="RefSeq" id="WP_021390355.1">
    <property type="nucleotide sequence ID" value="NZ_BBYB01000267.1"/>
</dbReference>
<protein>
    <recommendedName>
        <fullName evidence="4">Resolvase/invertase-type recombinase catalytic domain-containing protein</fullName>
    </recommendedName>
</protein>
<evidence type="ECO:0008006" key="4">
    <source>
        <dbReference type="Google" id="ProtNLM"/>
    </source>
</evidence>
<evidence type="ECO:0000313" key="1">
    <source>
        <dbReference type="EMBL" id="CDS90162.1"/>
    </source>
</evidence>
<dbReference type="GO" id="GO:0003677">
    <property type="term" value="F:DNA binding"/>
    <property type="evidence" value="ECO:0007669"/>
    <property type="project" value="InterPro"/>
</dbReference>
<dbReference type="EMBL" id="LK932534">
    <property type="protein sequence ID" value="CDS90162.1"/>
    <property type="molecule type" value="Genomic_DNA"/>
</dbReference>
<sequence>MNTCRMNIYSNYKNENVAIYAKKSSEKENVNEHIMGKVTWMKMEIEEFGVNILEFVDSHTKGEYKEINKLIELVKKSEIKAILIWDFADIPTEIVEILVDECSKRDVYLNGFLTTINTKEII</sequence>
<evidence type="ECO:0000313" key="2">
    <source>
        <dbReference type="EMBL" id="CDS90361.1"/>
    </source>
</evidence>
<name>A0A069AJE8_CLODI</name>
<gene>
    <name evidence="3" type="ORF">BN1095_1300111</name>
    <name evidence="1" type="ORF">BN1096_790066</name>
    <name evidence="2" type="ORF">BN1097_790067</name>
</gene>
<accession>A0A069AJE8</accession>
<dbReference type="EMBL" id="LK932773">
    <property type="protein sequence ID" value="CDS93255.1"/>
    <property type="molecule type" value="Genomic_DNA"/>
</dbReference>
<dbReference type="InterPro" id="IPR036162">
    <property type="entry name" value="Resolvase-like_N_sf"/>
</dbReference>
<organism evidence="3">
    <name type="scientific">Clostridioides difficile</name>
    <name type="common">Peptoclostridium difficile</name>
    <dbReference type="NCBI Taxonomy" id="1496"/>
    <lineage>
        <taxon>Bacteria</taxon>
        <taxon>Bacillati</taxon>
        <taxon>Bacillota</taxon>
        <taxon>Clostridia</taxon>
        <taxon>Peptostreptococcales</taxon>
        <taxon>Peptostreptococcaceae</taxon>
        <taxon>Clostridioides</taxon>
    </lineage>
</organism>
<proteinExistence type="predicted"/>
<dbReference type="GO" id="GO:0000150">
    <property type="term" value="F:DNA strand exchange activity"/>
    <property type="evidence" value="ECO:0007669"/>
    <property type="project" value="InterPro"/>
</dbReference>